<proteinExistence type="predicted"/>
<name>A0A6C0EM25_9ZZZZ</name>
<organism evidence="2">
    <name type="scientific">viral metagenome</name>
    <dbReference type="NCBI Taxonomy" id="1070528"/>
    <lineage>
        <taxon>unclassified sequences</taxon>
        <taxon>metagenomes</taxon>
        <taxon>organismal metagenomes</taxon>
    </lineage>
</organism>
<protein>
    <submittedName>
        <fullName evidence="2">Uncharacterized protein</fullName>
    </submittedName>
</protein>
<feature type="region of interest" description="Disordered" evidence="1">
    <location>
        <begin position="57"/>
        <end position="77"/>
    </location>
</feature>
<dbReference type="AlphaFoldDB" id="A0A6C0EM25"/>
<accession>A0A6C0EM25</accession>
<reference evidence="2" key="1">
    <citation type="journal article" date="2020" name="Nature">
        <title>Giant virus diversity and host interactions through global metagenomics.</title>
        <authorList>
            <person name="Schulz F."/>
            <person name="Roux S."/>
            <person name="Paez-Espino D."/>
            <person name="Jungbluth S."/>
            <person name="Walsh D.A."/>
            <person name="Denef V.J."/>
            <person name="McMahon K.D."/>
            <person name="Konstantinidis K.T."/>
            <person name="Eloe-Fadrosh E.A."/>
            <person name="Kyrpides N.C."/>
            <person name="Woyke T."/>
        </authorList>
    </citation>
    <scope>NUCLEOTIDE SEQUENCE</scope>
    <source>
        <strain evidence="2">GVMAG-M-3300005589-24</strain>
    </source>
</reference>
<evidence type="ECO:0000313" key="2">
    <source>
        <dbReference type="EMBL" id="QHT29503.1"/>
    </source>
</evidence>
<sequence length="77" mass="7760">MPNEQQSTPNTTVTATNIATSTGQTVALGGGNSQAGHVSVGTTIFSKGNFSVGAGIGSNFGKAPSNPRVSLGFTYRR</sequence>
<evidence type="ECO:0000256" key="1">
    <source>
        <dbReference type="SAM" id="MobiDB-lite"/>
    </source>
</evidence>
<dbReference type="EMBL" id="MN738878">
    <property type="protein sequence ID" value="QHT29503.1"/>
    <property type="molecule type" value="Genomic_DNA"/>
</dbReference>